<reference evidence="1" key="1">
    <citation type="submission" date="2015-12" db="EMBL/GenBank/DDBJ databases">
        <title>Update maize B73 reference genome by single molecule sequencing technologies.</title>
        <authorList>
            <consortium name="Maize Genome Sequencing Project"/>
            <person name="Ware D."/>
        </authorList>
    </citation>
    <scope>NUCLEOTIDE SEQUENCE [LARGE SCALE GENOMIC DNA]</scope>
    <source>
        <tissue evidence="1">Seedling</tissue>
    </source>
</reference>
<gene>
    <name evidence="1" type="ORF">ZEAMMB73_Zm00001d042692</name>
</gene>
<dbReference type="STRING" id="4577.A0A1D6N649"/>
<name>A0A1D6N649_MAIZE</name>
<accession>A0A1D6N649</accession>
<dbReference type="ExpressionAtlas" id="A0A1D6N649">
    <property type="expression patterns" value="baseline and differential"/>
</dbReference>
<dbReference type="InParanoid" id="A0A1D6N649"/>
<dbReference type="AlphaFoldDB" id="A0A1D6N649"/>
<proteinExistence type="predicted"/>
<dbReference type="PANTHER" id="PTHR11206">
    <property type="entry name" value="MULTIDRUG RESISTANCE PROTEIN"/>
    <property type="match status" value="1"/>
</dbReference>
<organism evidence="1">
    <name type="scientific">Zea mays</name>
    <name type="common">Maize</name>
    <dbReference type="NCBI Taxonomy" id="4577"/>
    <lineage>
        <taxon>Eukaryota</taxon>
        <taxon>Viridiplantae</taxon>
        <taxon>Streptophyta</taxon>
        <taxon>Embryophyta</taxon>
        <taxon>Tracheophyta</taxon>
        <taxon>Spermatophyta</taxon>
        <taxon>Magnoliopsida</taxon>
        <taxon>Liliopsida</taxon>
        <taxon>Poales</taxon>
        <taxon>Poaceae</taxon>
        <taxon>PACMAD clade</taxon>
        <taxon>Panicoideae</taxon>
        <taxon>Andropogonodae</taxon>
        <taxon>Andropogoneae</taxon>
        <taxon>Tripsacinae</taxon>
        <taxon>Zea</taxon>
    </lineage>
</organism>
<dbReference type="EMBL" id="CM007649">
    <property type="protein sequence ID" value="ONM36073.1"/>
    <property type="molecule type" value="Genomic_DNA"/>
</dbReference>
<evidence type="ECO:0000313" key="1">
    <source>
        <dbReference type="EMBL" id="ONM36073.1"/>
    </source>
</evidence>
<dbReference type="SMR" id="A0A1D6N649"/>
<protein>
    <submittedName>
        <fullName evidence="1">Protein TRANSPARENT TESTA 12</fullName>
    </submittedName>
</protein>
<sequence>MQSSSMKREISEAHDTIRFGINAGVKADLAPPHPNEIQKSFLRSKLVGEEKRITGNIYDTFILMFLCFLFAAYTNLEFEHTTDLFCCKCGMAWLGLQLRVLVVRDPCAVCRADARLSSQHFHHCNVQPKHRSHIIHDHLWLRRCHQHKGVQRAGSPEHRQRQEGAHCVAGAVPDAGGGVPAAPGPRPRPLGAPLHHQRGRGQRLRLHDAAAHRLRRAGLHAGVLCGVARGYGWQHLAAWTNLVAFYVIGLPLAILLGFTLAFQTKGLWMGQICSLLCQNCVLFFITLRTNWQELDLTIFNKDNDFVC</sequence>